<dbReference type="PROSITE" id="PS51257">
    <property type="entry name" value="PROKAR_LIPOPROTEIN"/>
    <property type="match status" value="1"/>
</dbReference>
<feature type="compositionally biased region" description="Polar residues" evidence="1">
    <location>
        <begin position="140"/>
        <end position="151"/>
    </location>
</feature>
<feature type="signal peptide" evidence="2">
    <location>
        <begin position="1"/>
        <end position="30"/>
    </location>
</feature>
<dbReference type="InterPro" id="IPR036779">
    <property type="entry name" value="LysM_dom_sf"/>
</dbReference>
<proteinExistence type="predicted"/>
<name>A0A170PGZ8_9CHLR</name>
<feature type="compositionally biased region" description="Low complexity" evidence="1">
    <location>
        <begin position="72"/>
        <end position="118"/>
    </location>
</feature>
<dbReference type="PANTHER" id="PTHR33734">
    <property type="entry name" value="LYSM DOMAIN-CONTAINING GPI-ANCHORED PROTEIN 2"/>
    <property type="match status" value="1"/>
</dbReference>
<organism evidence="4 5">
    <name type="scientific">Candidatus Promineifilum breve</name>
    <dbReference type="NCBI Taxonomy" id="1806508"/>
    <lineage>
        <taxon>Bacteria</taxon>
        <taxon>Bacillati</taxon>
        <taxon>Chloroflexota</taxon>
        <taxon>Ardenticatenia</taxon>
        <taxon>Candidatus Promineifilales</taxon>
        <taxon>Candidatus Promineifilaceae</taxon>
        <taxon>Candidatus Promineifilum</taxon>
    </lineage>
</organism>
<feature type="chain" id="PRO_5008241760" evidence="2">
    <location>
        <begin position="31"/>
        <end position="342"/>
    </location>
</feature>
<feature type="domain" description="LysM" evidence="3">
    <location>
        <begin position="295"/>
        <end position="339"/>
    </location>
</feature>
<evidence type="ECO:0000256" key="2">
    <source>
        <dbReference type="SAM" id="SignalP"/>
    </source>
</evidence>
<dbReference type="Gene3D" id="3.10.350.10">
    <property type="entry name" value="LysM domain"/>
    <property type="match status" value="3"/>
</dbReference>
<dbReference type="InterPro" id="IPR018392">
    <property type="entry name" value="LysM"/>
</dbReference>
<feature type="region of interest" description="Disordered" evidence="1">
    <location>
        <begin position="199"/>
        <end position="235"/>
    </location>
</feature>
<dbReference type="KEGG" id="pbf:CFX0092_A2159"/>
<dbReference type="EC" id="3.2.1.17" evidence="4"/>
<dbReference type="Pfam" id="PF01476">
    <property type="entry name" value="LysM"/>
    <property type="match status" value="3"/>
</dbReference>
<dbReference type="SUPFAM" id="SSF54106">
    <property type="entry name" value="LysM domain"/>
    <property type="match status" value="3"/>
</dbReference>
<sequence>MNNSRRAWSAVLLLILVCLAAACNRLPAPAADPGVDFGDPDVGGGAGQDTGPQTPIPPATATGEASPRLDETAAAAFPTAEPTAEPTADEATPVAQPPTAAAATTPPEPSLAPEVSPTTEPPTATPETTAPATSPSPTAQTNSAGETESSAETIHVVQAGENLYRIGLKYGLSWVVIAAFNGITDPNAITVGQELRIPPLPTATPATQSSRPATGDQPPPAASLAPADGADTAVSSPPSAVVVVAPGDTLYNLAQRHGLTWDQVAEANGLTAPNQIYAGQRLKIPADAPGPTPDFTHQVHRGETLSGIAHQYGLSPSELAAANSLSEPYTIYPGQALEIPGE</sequence>
<accession>A0A170PGZ8</accession>
<feature type="region of interest" description="Disordered" evidence="1">
    <location>
        <begin position="34"/>
        <end position="151"/>
    </location>
</feature>
<dbReference type="GO" id="GO:0003796">
    <property type="term" value="F:lysozyme activity"/>
    <property type="evidence" value="ECO:0007669"/>
    <property type="project" value="UniProtKB-EC"/>
</dbReference>
<evidence type="ECO:0000313" key="4">
    <source>
        <dbReference type="EMBL" id="CUS04037.2"/>
    </source>
</evidence>
<protein>
    <submittedName>
        <fullName evidence="4">Lysozyme</fullName>
        <ecNumber evidence="4">3.2.1.17</ecNumber>
    </submittedName>
</protein>
<gene>
    <name evidence="4" type="ORF">CFX0092_A2159</name>
</gene>
<evidence type="ECO:0000313" key="5">
    <source>
        <dbReference type="Proteomes" id="UP000215027"/>
    </source>
</evidence>
<keyword evidence="4" id="KW-0378">Hydrolase</keyword>
<dbReference type="AlphaFoldDB" id="A0A170PGZ8"/>
<dbReference type="Proteomes" id="UP000215027">
    <property type="component" value="Chromosome I"/>
</dbReference>
<reference evidence="4" key="1">
    <citation type="submission" date="2016-01" db="EMBL/GenBank/DDBJ databases">
        <authorList>
            <person name="Mcilroy J.S."/>
            <person name="Karst M S."/>
            <person name="Albertsen M."/>
        </authorList>
    </citation>
    <scope>NUCLEOTIDE SEQUENCE</scope>
    <source>
        <strain evidence="4">Cfx-K</strain>
    </source>
</reference>
<feature type="compositionally biased region" description="Low complexity" evidence="1">
    <location>
        <begin position="125"/>
        <end position="139"/>
    </location>
</feature>
<dbReference type="RefSeq" id="WP_162292471.1">
    <property type="nucleotide sequence ID" value="NZ_LN890655.1"/>
</dbReference>
<feature type="domain" description="LysM" evidence="3">
    <location>
        <begin position="153"/>
        <end position="197"/>
    </location>
</feature>
<dbReference type="PANTHER" id="PTHR33734:SF22">
    <property type="entry name" value="MEMBRANE-BOUND LYTIC MUREIN TRANSGLYCOSYLASE D"/>
    <property type="match status" value="1"/>
</dbReference>
<dbReference type="CDD" id="cd00118">
    <property type="entry name" value="LysM"/>
    <property type="match status" value="3"/>
</dbReference>
<evidence type="ECO:0000259" key="3">
    <source>
        <dbReference type="PROSITE" id="PS51782"/>
    </source>
</evidence>
<keyword evidence="5" id="KW-1185">Reference proteome</keyword>
<feature type="domain" description="LysM" evidence="3">
    <location>
        <begin position="240"/>
        <end position="284"/>
    </location>
</feature>
<keyword evidence="2" id="KW-0732">Signal</keyword>
<dbReference type="PROSITE" id="PS51782">
    <property type="entry name" value="LYSM"/>
    <property type="match status" value="3"/>
</dbReference>
<keyword evidence="4" id="KW-0326">Glycosidase</keyword>
<evidence type="ECO:0000256" key="1">
    <source>
        <dbReference type="SAM" id="MobiDB-lite"/>
    </source>
</evidence>
<dbReference type="SMART" id="SM00257">
    <property type="entry name" value="LysM"/>
    <property type="match status" value="3"/>
</dbReference>
<dbReference type="EMBL" id="LN890655">
    <property type="protein sequence ID" value="CUS04037.2"/>
    <property type="molecule type" value="Genomic_DNA"/>
</dbReference>